<proteinExistence type="predicted"/>
<accession>A0ABD0M5S5</accession>
<reference evidence="2 3" key="1">
    <citation type="journal article" date="2023" name="Sci. Data">
        <title>Genome assembly of the Korean intertidal mud-creeper Batillaria attramentaria.</title>
        <authorList>
            <person name="Patra A.K."/>
            <person name="Ho P.T."/>
            <person name="Jun S."/>
            <person name="Lee S.J."/>
            <person name="Kim Y."/>
            <person name="Won Y.J."/>
        </authorList>
    </citation>
    <scope>NUCLEOTIDE SEQUENCE [LARGE SCALE GENOMIC DNA]</scope>
    <source>
        <strain evidence="2">Wonlab-2016</strain>
    </source>
</reference>
<dbReference type="AlphaFoldDB" id="A0ABD0M5S5"/>
<name>A0ABD0M5S5_9CAEN</name>
<protein>
    <submittedName>
        <fullName evidence="2">Uncharacterized protein</fullName>
    </submittedName>
</protein>
<evidence type="ECO:0000313" key="3">
    <source>
        <dbReference type="Proteomes" id="UP001519460"/>
    </source>
</evidence>
<feature type="region of interest" description="Disordered" evidence="1">
    <location>
        <begin position="104"/>
        <end position="123"/>
    </location>
</feature>
<keyword evidence="3" id="KW-1185">Reference proteome</keyword>
<dbReference type="EMBL" id="JACVVK020000006">
    <property type="protein sequence ID" value="KAK7506754.1"/>
    <property type="molecule type" value="Genomic_DNA"/>
</dbReference>
<dbReference type="Proteomes" id="UP001519460">
    <property type="component" value="Unassembled WGS sequence"/>
</dbReference>
<evidence type="ECO:0000313" key="2">
    <source>
        <dbReference type="EMBL" id="KAK7506754.1"/>
    </source>
</evidence>
<evidence type="ECO:0000256" key="1">
    <source>
        <dbReference type="SAM" id="MobiDB-lite"/>
    </source>
</evidence>
<organism evidence="2 3">
    <name type="scientific">Batillaria attramentaria</name>
    <dbReference type="NCBI Taxonomy" id="370345"/>
    <lineage>
        <taxon>Eukaryota</taxon>
        <taxon>Metazoa</taxon>
        <taxon>Spiralia</taxon>
        <taxon>Lophotrochozoa</taxon>
        <taxon>Mollusca</taxon>
        <taxon>Gastropoda</taxon>
        <taxon>Caenogastropoda</taxon>
        <taxon>Sorbeoconcha</taxon>
        <taxon>Cerithioidea</taxon>
        <taxon>Batillariidae</taxon>
        <taxon>Batillaria</taxon>
    </lineage>
</organism>
<sequence length="123" mass="13459">MVIFENGLSHFTEAGHKTAWQYTRRDITLSVCQGILVSLSLSHNRLRLIQMTQGCRGSRRASPQQGVSATPTIEQVIGVTSTNSTKTRKHTKPNTHACPLSCKRCASHSGSDKPGLPRKTTTD</sequence>
<gene>
    <name evidence="2" type="ORF">BaRGS_00002229</name>
</gene>
<comment type="caution">
    <text evidence="2">The sequence shown here is derived from an EMBL/GenBank/DDBJ whole genome shotgun (WGS) entry which is preliminary data.</text>
</comment>